<reference evidence="6" key="1">
    <citation type="submission" date="2019-09" db="EMBL/GenBank/DDBJ databases">
        <title>Draft genome information of white flower Hibiscus syriacus.</title>
        <authorList>
            <person name="Kim Y.-M."/>
        </authorList>
    </citation>
    <scope>NUCLEOTIDE SEQUENCE [LARGE SCALE GENOMIC DNA]</scope>
    <source>
        <strain evidence="6">YM2019G1</strain>
    </source>
</reference>
<name>A0A6A3C9C5_HIBSY</name>
<dbReference type="Gene3D" id="3.30.40.10">
    <property type="entry name" value="Zinc/RING finger domain, C3HC4 (zinc finger)"/>
    <property type="match status" value="1"/>
</dbReference>
<dbReference type="GO" id="GO:0061630">
    <property type="term" value="F:ubiquitin protein ligase activity"/>
    <property type="evidence" value="ECO:0007669"/>
    <property type="project" value="TreeGrafter"/>
</dbReference>
<dbReference type="PANTHER" id="PTHR45969:SF81">
    <property type="entry name" value="OS08G0157400 PROTEIN"/>
    <property type="match status" value="1"/>
</dbReference>
<proteinExistence type="predicted"/>
<dbReference type="EMBL" id="VEPZ02000427">
    <property type="protein sequence ID" value="KAE8725346.1"/>
    <property type="molecule type" value="Genomic_DNA"/>
</dbReference>
<dbReference type="Pfam" id="PF13639">
    <property type="entry name" value="zf-RING_2"/>
    <property type="match status" value="1"/>
</dbReference>
<organism evidence="6 7">
    <name type="scientific">Hibiscus syriacus</name>
    <name type="common">Rose of Sharon</name>
    <dbReference type="NCBI Taxonomy" id="106335"/>
    <lineage>
        <taxon>Eukaryota</taxon>
        <taxon>Viridiplantae</taxon>
        <taxon>Streptophyta</taxon>
        <taxon>Embryophyta</taxon>
        <taxon>Tracheophyta</taxon>
        <taxon>Spermatophyta</taxon>
        <taxon>Magnoliopsida</taxon>
        <taxon>eudicotyledons</taxon>
        <taxon>Gunneridae</taxon>
        <taxon>Pentapetalae</taxon>
        <taxon>rosids</taxon>
        <taxon>malvids</taxon>
        <taxon>Malvales</taxon>
        <taxon>Malvaceae</taxon>
        <taxon>Malvoideae</taxon>
        <taxon>Hibiscus</taxon>
    </lineage>
</organism>
<dbReference type="SUPFAM" id="SSF57850">
    <property type="entry name" value="RING/U-box"/>
    <property type="match status" value="1"/>
</dbReference>
<evidence type="ECO:0000313" key="7">
    <source>
        <dbReference type="Proteomes" id="UP000436088"/>
    </source>
</evidence>
<evidence type="ECO:0000313" key="6">
    <source>
        <dbReference type="EMBL" id="KAE8725346.1"/>
    </source>
</evidence>
<keyword evidence="7" id="KW-1185">Reference proteome</keyword>
<protein>
    <submittedName>
        <fullName evidence="6">Subtilase family protein, putative isoform 1</fullName>
    </submittedName>
</protein>
<evidence type="ECO:0000256" key="2">
    <source>
        <dbReference type="ARBA" id="ARBA00022771"/>
    </source>
</evidence>
<dbReference type="InterPro" id="IPR001841">
    <property type="entry name" value="Znf_RING"/>
</dbReference>
<gene>
    <name evidence="6" type="ORF">F3Y22_tig00008957pilonHSYRG00108</name>
</gene>
<dbReference type="PANTHER" id="PTHR45969">
    <property type="entry name" value="RING ZINC FINGER PROTEIN-RELATED"/>
    <property type="match status" value="1"/>
</dbReference>
<sequence length="115" mass="13390">MKIMKSYIPSMFFLTLTVDLRRYRVLMAMIKDNLPVIEYGDFGKRFGDHEDEQVKNGDDGRVCGVCFEYMEKSDEMRALCLCSHVLHRECIDPWVDVGRVTCPLCRSTLYPDPID</sequence>
<evidence type="ECO:0000256" key="1">
    <source>
        <dbReference type="ARBA" id="ARBA00022723"/>
    </source>
</evidence>
<accession>A0A6A3C9C5</accession>
<dbReference type="SMART" id="SM00744">
    <property type="entry name" value="RINGv"/>
    <property type="match status" value="1"/>
</dbReference>
<evidence type="ECO:0000259" key="5">
    <source>
        <dbReference type="PROSITE" id="PS50089"/>
    </source>
</evidence>
<dbReference type="InterPro" id="IPR013083">
    <property type="entry name" value="Znf_RING/FYVE/PHD"/>
</dbReference>
<dbReference type="AlphaFoldDB" id="A0A6A3C9C5"/>
<keyword evidence="3" id="KW-0862">Zinc</keyword>
<comment type="caution">
    <text evidence="6">The sequence shown here is derived from an EMBL/GenBank/DDBJ whole genome shotgun (WGS) entry which is preliminary data.</text>
</comment>
<dbReference type="Proteomes" id="UP000436088">
    <property type="component" value="Unassembled WGS sequence"/>
</dbReference>
<dbReference type="PROSITE" id="PS50089">
    <property type="entry name" value="ZF_RING_2"/>
    <property type="match status" value="1"/>
</dbReference>
<keyword evidence="2 4" id="KW-0863">Zinc-finger</keyword>
<feature type="domain" description="RING-type" evidence="5">
    <location>
        <begin position="63"/>
        <end position="106"/>
    </location>
</feature>
<dbReference type="InterPro" id="IPR011016">
    <property type="entry name" value="Znf_RING-CH"/>
</dbReference>
<evidence type="ECO:0000256" key="4">
    <source>
        <dbReference type="PROSITE-ProRule" id="PRU00175"/>
    </source>
</evidence>
<dbReference type="SMART" id="SM00184">
    <property type="entry name" value="RING"/>
    <property type="match status" value="1"/>
</dbReference>
<evidence type="ECO:0000256" key="3">
    <source>
        <dbReference type="ARBA" id="ARBA00022833"/>
    </source>
</evidence>
<dbReference type="GO" id="GO:0008270">
    <property type="term" value="F:zinc ion binding"/>
    <property type="evidence" value="ECO:0007669"/>
    <property type="project" value="UniProtKB-KW"/>
</dbReference>
<keyword evidence="1" id="KW-0479">Metal-binding</keyword>
<dbReference type="GO" id="GO:0016567">
    <property type="term" value="P:protein ubiquitination"/>
    <property type="evidence" value="ECO:0007669"/>
    <property type="project" value="TreeGrafter"/>
</dbReference>